<keyword evidence="4" id="KW-1185">Reference proteome</keyword>
<organism evidence="3 4">
    <name type="scientific">Salix brachista</name>
    <dbReference type="NCBI Taxonomy" id="2182728"/>
    <lineage>
        <taxon>Eukaryota</taxon>
        <taxon>Viridiplantae</taxon>
        <taxon>Streptophyta</taxon>
        <taxon>Embryophyta</taxon>
        <taxon>Tracheophyta</taxon>
        <taxon>Spermatophyta</taxon>
        <taxon>Magnoliopsida</taxon>
        <taxon>eudicotyledons</taxon>
        <taxon>Gunneridae</taxon>
        <taxon>Pentapetalae</taxon>
        <taxon>rosids</taxon>
        <taxon>fabids</taxon>
        <taxon>Malpighiales</taxon>
        <taxon>Salicaceae</taxon>
        <taxon>Saliceae</taxon>
        <taxon>Salix</taxon>
    </lineage>
</organism>
<sequence length="886" mass="98585">MGDLQVCGFPTENGHLHHHNLNHNDHDHHHRLLGSGLDPVSPSSSSKPDPGSIAEENWERAEEVTTEIVYRIHPTVESNFKRKQVIDYVQTLIRRSLEFEVVVSDGAVWDSLLPRIGKWSIKEDLVVYEYELCKVNFRGVIMVPIETWINSSWKGSVQVLPYGSVPLKTYLPDGDIDLTAISSPAIEEALVSDVYTVLRGEELNEDAQFEVKDVHCIDAEVLLTLMPTFIAVKLIKCIVQNTVVDISFNQLGGLCTLCFLEEVDQLVGKNHLFKRSIILIKAWCYYESRILGAHHGLISTYALETLILYIFHLFHSSLNRPLAVLYKFLDYFSKFDWENYCISLNGPVCKSSLPNIVAKPPENVCGELLLSDEFLKDCVDRFYVPSRKPEMDTRPFPQKHLNIVDPLKENNNLGRSVNRGNFFRIRSAFKYGGRKLGRILLLPREKIADELKTFFANTLDRHGSDYWSDVQDSELASVARSSDNSVSVSSHSDTCSEDDTRLTSTGGYDNDTLFSEKCDHTQVHHLVVSGENGRIKNGICCREMLIKSGTEDEISCTVGAEPIQNHFLNSTPVCSCTKGIVPSASTTPNSAGSVSENLSPTLGGKYFAGIRRNSQPLKSLLDLRGDHNDHLKSLAYSQFCHMYAVSAPIPPCPSMSPKSENKNSWETVRQSLLLKQNGHSQINMNHVYGTQFYCVNPVAPFRAATNSEEQKKRRGTGTYIPNMSYHSNRGDRLYSGKGRTQALANHGQSFKQAHGNDMPATLQENNLSEHGHDLSEVEYPLLGNGKPTPPEAHHSYPSVWGSSNASVSSRAPVRTDCGSQGLQHPEGLPSTSDLGTSDSGASATGPVASVVEDPDSILETEQERALLQQYHLKDDVDFPPLSLKDL</sequence>
<feature type="region of interest" description="Disordered" evidence="1">
    <location>
        <begin position="481"/>
        <end position="502"/>
    </location>
</feature>
<dbReference type="SUPFAM" id="SSF81631">
    <property type="entry name" value="PAP/OAS1 substrate-binding domain"/>
    <property type="match status" value="1"/>
</dbReference>
<dbReference type="EMBL" id="VDCV01000013">
    <property type="protein sequence ID" value="KAB5530223.1"/>
    <property type="molecule type" value="Genomic_DNA"/>
</dbReference>
<gene>
    <name evidence="3" type="ORF">DKX38_020304</name>
</gene>
<evidence type="ECO:0000313" key="4">
    <source>
        <dbReference type="Proteomes" id="UP000326939"/>
    </source>
</evidence>
<dbReference type="InterPro" id="IPR058921">
    <property type="entry name" value="PAP/OAS1-rel"/>
</dbReference>
<feature type="compositionally biased region" description="Low complexity" evidence="1">
    <location>
        <begin position="798"/>
        <end position="809"/>
    </location>
</feature>
<feature type="compositionally biased region" description="Polar residues" evidence="1">
    <location>
        <begin position="829"/>
        <end position="842"/>
    </location>
</feature>
<dbReference type="Gene3D" id="3.30.460.10">
    <property type="entry name" value="Beta Polymerase, domain 2"/>
    <property type="match status" value="1"/>
</dbReference>
<feature type="compositionally biased region" description="Low complexity" evidence="1">
    <location>
        <begin position="481"/>
        <end position="493"/>
    </location>
</feature>
<dbReference type="InterPro" id="IPR043519">
    <property type="entry name" value="NT_sf"/>
</dbReference>
<dbReference type="SUPFAM" id="SSF81301">
    <property type="entry name" value="Nucleotidyltransferase"/>
    <property type="match status" value="1"/>
</dbReference>
<feature type="region of interest" description="Disordered" evidence="1">
    <location>
        <begin position="778"/>
        <end position="857"/>
    </location>
</feature>
<protein>
    <recommendedName>
        <fullName evidence="2">PAP/OAS1 substrate-binding-related domain-containing protein</fullName>
    </recommendedName>
</protein>
<dbReference type="InterPro" id="IPR058920">
    <property type="entry name" value="PAP-OAS1-bd-rel"/>
</dbReference>
<feature type="compositionally biased region" description="Low complexity" evidence="1">
    <location>
        <begin position="33"/>
        <end position="52"/>
    </location>
</feature>
<accession>A0A5N5KIL8</accession>
<evidence type="ECO:0000256" key="1">
    <source>
        <dbReference type="SAM" id="MobiDB-lite"/>
    </source>
</evidence>
<dbReference type="Proteomes" id="UP000326939">
    <property type="component" value="Chromosome 13"/>
</dbReference>
<evidence type="ECO:0000313" key="3">
    <source>
        <dbReference type="EMBL" id="KAB5530223.1"/>
    </source>
</evidence>
<dbReference type="AlphaFoldDB" id="A0A5N5KIL8"/>
<dbReference type="Pfam" id="PF26180">
    <property type="entry name" value="PAP-OAS1"/>
    <property type="match status" value="1"/>
</dbReference>
<name>A0A5N5KIL8_9ROSI</name>
<comment type="caution">
    <text evidence="3">The sequence shown here is derived from an EMBL/GenBank/DDBJ whole genome shotgun (WGS) entry which is preliminary data.</text>
</comment>
<proteinExistence type="predicted"/>
<evidence type="ECO:0000259" key="2">
    <source>
        <dbReference type="Pfam" id="PF26180"/>
    </source>
</evidence>
<feature type="domain" description="PAP/OAS1 substrate-binding-related" evidence="2">
    <location>
        <begin position="267"/>
        <end position="459"/>
    </location>
</feature>
<dbReference type="Gene3D" id="1.10.1410.10">
    <property type="match status" value="1"/>
</dbReference>
<feature type="region of interest" description="Disordered" evidence="1">
    <location>
        <begin position="18"/>
        <end position="57"/>
    </location>
</feature>
<feature type="region of interest" description="Disordered" evidence="1">
    <location>
        <begin position="705"/>
        <end position="728"/>
    </location>
</feature>
<dbReference type="PANTHER" id="PTHR45979">
    <property type="entry name" value="PAP/OAS1 SUBSTRATE-BINDING DOMAIN SUPERFAMILY"/>
    <property type="match status" value="1"/>
</dbReference>
<dbReference type="PANTHER" id="PTHR45979:SF31">
    <property type="entry name" value="POLYMERASE NUCLEOTIDYL TRANSFERASE DOMAIN-CONTAINING PROTEIN"/>
    <property type="match status" value="1"/>
</dbReference>
<reference evidence="4" key="1">
    <citation type="journal article" date="2019" name="Gigascience">
        <title>De novo genome assembly of the endangered Acer yangbiense, a plant species with extremely small populations endemic to Yunnan Province, China.</title>
        <authorList>
            <person name="Yang J."/>
            <person name="Wariss H.M."/>
            <person name="Tao L."/>
            <person name="Zhang R."/>
            <person name="Yun Q."/>
            <person name="Hollingsworth P."/>
            <person name="Dao Z."/>
            <person name="Luo G."/>
            <person name="Guo H."/>
            <person name="Ma Y."/>
            <person name="Sun W."/>
        </authorList>
    </citation>
    <scope>NUCLEOTIDE SEQUENCE [LARGE SCALE GENOMIC DNA]</scope>
    <source>
        <strain evidence="4">cv. br00</strain>
    </source>
</reference>